<keyword evidence="2" id="KW-1185">Reference proteome</keyword>
<protein>
    <submittedName>
        <fullName evidence="1">Uncharacterized protein</fullName>
    </submittedName>
</protein>
<accession>A0ACD4NUC4</accession>
<name>A0ACD4NUC4_9HYPH</name>
<organism evidence="1 2">
    <name type="scientific">Antarcticirhabdus aurantiaca</name>
    <dbReference type="NCBI Taxonomy" id="2606717"/>
    <lineage>
        <taxon>Bacteria</taxon>
        <taxon>Pseudomonadati</taxon>
        <taxon>Pseudomonadota</taxon>
        <taxon>Alphaproteobacteria</taxon>
        <taxon>Hyphomicrobiales</taxon>
        <taxon>Aurantimonadaceae</taxon>
        <taxon>Antarcticirhabdus</taxon>
    </lineage>
</organism>
<dbReference type="Proteomes" id="UP001163223">
    <property type="component" value="Chromosome"/>
</dbReference>
<evidence type="ECO:0000313" key="1">
    <source>
        <dbReference type="EMBL" id="WAJ30541.1"/>
    </source>
</evidence>
<reference evidence="1" key="1">
    <citation type="submission" date="2022-11" db="EMBL/GenBank/DDBJ databases">
        <title>beta-Carotene-producing bacterium, Jeongeuplla avenae sp. nov., alleviates the salt stress of Arabidopsis seedlings.</title>
        <authorList>
            <person name="Jiang L."/>
            <person name="Lee J."/>
        </authorList>
    </citation>
    <scope>NUCLEOTIDE SEQUENCE</scope>
    <source>
        <strain evidence="1">DY_R2A_6</strain>
    </source>
</reference>
<gene>
    <name evidence="1" type="ORF">OXU80_10190</name>
</gene>
<dbReference type="EMBL" id="CP113520">
    <property type="protein sequence ID" value="WAJ30541.1"/>
    <property type="molecule type" value="Genomic_DNA"/>
</dbReference>
<proteinExistence type="predicted"/>
<sequence length="61" mass="6676">MRTFFINHPLAEGARMSRAFAYNRAEYDFAVIARTGLRRLFASKIGKKAKVQSLGAGGNAA</sequence>
<evidence type="ECO:0000313" key="2">
    <source>
        <dbReference type="Proteomes" id="UP001163223"/>
    </source>
</evidence>